<gene>
    <name evidence="2" type="ORF">GCM10009021_27290</name>
</gene>
<organism evidence="2 3">
    <name type="scientific">Halarchaeum nitratireducens</name>
    <dbReference type="NCBI Taxonomy" id="489913"/>
    <lineage>
        <taxon>Archaea</taxon>
        <taxon>Methanobacteriati</taxon>
        <taxon>Methanobacteriota</taxon>
        <taxon>Stenosarchaea group</taxon>
        <taxon>Halobacteria</taxon>
        <taxon>Halobacteriales</taxon>
        <taxon>Halobacteriaceae</taxon>
    </lineage>
</organism>
<dbReference type="AlphaFoldDB" id="A0A830GG73"/>
<dbReference type="Proteomes" id="UP000608850">
    <property type="component" value="Unassembled WGS sequence"/>
</dbReference>
<dbReference type="EMBL" id="BMOQ01000008">
    <property type="protein sequence ID" value="GGN24105.1"/>
    <property type="molecule type" value="Genomic_DNA"/>
</dbReference>
<dbReference type="Gene3D" id="3.40.50.150">
    <property type="entry name" value="Vaccinia Virus protein VP39"/>
    <property type="match status" value="1"/>
</dbReference>
<dbReference type="CDD" id="cd02440">
    <property type="entry name" value="AdoMet_MTases"/>
    <property type="match status" value="1"/>
</dbReference>
<reference evidence="2 3" key="1">
    <citation type="journal article" date="2019" name="Int. J. Syst. Evol. Microbiol.">
        <title>The Global Catalogue of Microorganisms (GCM) 10K type strain sequencing project: providing services to taxonomists for standard genome sequencing and annotation.</title>
        <authorList>
            <consortium name="The Broad Institute Genomics Platform"/>
            <consortium name="The Broad Institute Genome Sequencing Center for Infectious Disease"/>
            <person name="Wu L."/>
            <person name="Ma J."/>
        </authorList>
    </citation>
    <scope>NUCLEOTIDE SEQUENCE [LARGE SCALE GENOMIC DNA]</scope>
    <source>
        <strain evidence="2 3">JCM 16331</strain>
    </source>
</reference>
<name>A0A830GG73_9EURY</name>
<comment type="caution">
    <text evidence="2">The sequence shown here is derived from an EMBL/GenBank/DDBJ whole genome shotgun (WGS) entry which is preliminary data.</text>
</comment>
<dbReference type="GO" id="GO:0008757">
    <property type="term" value="F:S-adenosylmethionine-dependent methyltransferase activity"/>
    <property type="evidence" value="ECO:0007669"/>
    <property type="project" value="InterPro"/>
</dbReference>
<sequence>MNPNMANLEILDLKSVFERWALEGLEQEMASVHRRTANDVLSRIPLSPGDRILDVGTGNGFAARTLASQEPHAQVYGLDLSPNMVRSANSHESESRIEYIIGEMHSYPFKDNSFGYVFMMDVIEYSPDPEQALREIHRVLRPEGQLYCANLFYKEVVNIQPELADRDGIQLCWGKDEFRKAFRTSGFTSIQQTHIPDTEVTIPSEESCKQMGWDSRTQAETVYRDLGALLTTGVVD</sequence>
<dbReference type="PANTHER" id="PTHR43591">
    <property type="entry name" value="METHYLTRANSFERASE"/>
    <property type="match status" value="1"/>
</dbReference>
<evidence type="ECO:0000313" key="2">
    <source>
        <dbReference type="EMBL" id="GGN24105.1"/>
    </source>
</evidence>
<dbReference type="Pfam" id="PF08241">
    <property type="entry name" value="Methyltransf_11"/>
    <property type="match status" value="1"/>
</dbReference>
<dbReference type="InterPro" id="IPR029063">
    <property type="entry name" value="SAM-dependent_MTases_sf"/>
</dbReference>
<evidence type="ECO:0000313" key="3">
    <source>
        <dbReference type="Proteomes" id="UP000608850"/>
    </source>
</evidence>
<keyword evidence="3" id="KW-1185">Reference proteome</keyword>
<feature type="domain" description="Methyltransferase type 11" evidence="1">
    <location>
        <begin position="53"/>
        <end position="148"/>
    </location>
</feature>
<accession>A0A830GG73</accession>
<proteinExistence type="predicted"/>
<protein>
    <recommendedName>
        <fullName evidence="1">Methyltransferase type 11 domain-containing protein</fullName>
    </recommendedName>
</protein>
<dbReference type="InterPro" id="IPR013216">
    <property type="entry name" value="Methyltransf_11"/>
</dbReference>
<evidence type="ECO:0000259" key="1">
    <source>
        <dbReference type="Pfam" id="PF08241"/>
    </source>
</evidence>
<dbReference type="SUPFAM" id="SSF53335">
    <property type="entry name" value="S-adenosyl-L-methionine-dependent methyltransferases"/>
    <property type="match status" value="1"/>
</dbReference>